<dbReference type="EMBL" id="MDTQ01000001">
    <property type="protein sequence ID" value="ODC05327.1"/>
    <property type="molecule type" value="Genomic_DNA"/>
</dbReference>
<dbReference type="Pfam" id="PF12146">
    <property type="entry name" value="Hydrolase_4"/>
    <property type="match status" value="1"/>
</dbReference>
<dbReference type="Gene3D" id="3.40.50.1820">
    <property type="entry name" value="alpha/beta hydrolase"/>
    <property type="match status" value="1"/>
</dbReference>
<dbReference type="STRING" id="197479.BFW38_09245"/>
<feature type="domain" description="Serine aminopeptidase S33" evidence="2">
    <location>
        <begin position="96"/>
        <end position="228"/>
    </location>
</feature>
<dbReference type="InterPro" id="IPR022742">
    <property type="entry name" value="Hydrolase_4"/>
</dbReference>
<dbReference type="AlphaFoldDB" id="A0A1E2VED0"/>
<evidence type="ECO:0000313" key="4">
    <source>
        <dbReference type="Proteomes" id="UP000094291"/>
    </source>
</evidence>
<feature type="region of interest" description="Disordered" evidence="1">
    <location>
        <begin position="1"/>
        <end position="23"/>
    </location>
</feature>
<name>A0A1E2VED0_9GAMM</name>
<accession>A0A1E2VED0</accession>
<proteinExistence type="predicted"/>
<evidence type="ECO:0000259" key="2">
    <source>
        <dbReference type="Pfam" id="PF12146"/>
    </source>
</evidence>
<sequence>MSACRSFTPSSSDHSVLPAASSPSVNPAFRYRPAPVQLTPQPDLNFDDYVSYVEAHLRRYRIPVAGFDHEAQLQWNLPFERRPAAFCRPSEIRGMLWVHGLNDSPYVFRELVGALPERHCLWVRTILLQGHGTRPGDMVEANAKDWQRSVSIKARELVEDTGHPIYLGGFSTGGALVTSWALVHPDDVSGLITVAPAWALKGAVERYLWLTPVAAWFVDFVKTKEELNPVKYQSLAMNAAAQVGVVLDQVQSRLSSQGPWPFPVLMLTAESDSVINVDVLATYFKRSADMKNSRWIMFYDQRSVLPDWWDETKMWAWAGYFPDSHILNISHMSLNFSQDNPLYGQQGPLSRCIEPHGMSQEQCLQLSKDQLWFSAWQSGESGPPTSRLTWTPFFESWIEVISDFVQQTR</sequence>
<evidence type="ECO:0000313" key="3">
    <source>
        <dbReference type="EMBL" id="ODC05327.1"/>
    </source>
</evidence>
<reference evidence="3 4" key="1">
    <citation type="submission" date="2016-08" db="EMBL/GenBank/DDBJ databases">
        <authorList>
            <person name="Seilhamer J.J."/>
        </authorList>
    </citation>
    <scope>NUCLEOTIDE SEQUENCE [LARGE SCALE GENOMIC DNA]</scope>
    <source>
        <strain evidence="3 4">PH27A</strain>
    </source>
</reference>
<protein>
    <recommendedName>
        <fullName evidence="2">Serine aminopeptidase S33 domain-containing protein</fullName>
    </recommendedName>
</protein>
<keyword evidence="4" id="KW-1185">Reference proteome</keyword>
<comment type="caution">
    <text evidence="3">The sequence shown here is derived from an EMBL/GenBank/DDBJ whole genome shotgun (WGS) entry which is preliminary data.</text>
</comment>
<dbReference type="Proteomes" id="UP000094291">
    <property type="component" value="Unassembled WGS sequence"/>
</dbReference>
<gene>
    <name evidence="3" type="ORF">BFW38_09245</name>
</gene>
<organism evidence="3 4">
    <name type="scientific">Terasakiispira papahanaumokuakeensis</name>
    <dbReference type="NCBI Taxonomy" id="197479"/>
    <lineage>
        <taxon>Bacteria</taxon>
        <taxon>Pseudomonadati</taxon>
        <taxon>Pseudomonadota</taxon>
        <taxon>Gammaproteobacteria</taxon>
        <taxon>Oceanospirillales</taxon>
        <taxon>Terasakiispira</taxon>
    </lineage>
</organism>
<evidence type="ECO:0000256" key="1">
    <source>
        <dbReference type="SAM" id="MobiDB-lite"/>
    </source>
</evidence>
<dbReference type="SUPFAM" id="SSF53474">
    <property type="entry name" value="alpha/beta-Hydrolases"/>
    <property type="match status" value="1"/>
</dbReference>
<feature type="compositionally biased region" description="Polar residues" evidence="1">
    <location>
        <begin position="1"/>
        <end position="14"/>
    </location>
</feature>
<dbReference type="InterPro" id="IPR029058">
    <property type="entry name" value="AB_hydrolase_fold"/>
</dbReference>